<keyword evidence="2" id="KW-0804">Transcription</keyword>
<gene>
    <name evidence="4" type="ORF">FCM35_KLT05124</name>
</gene>
<organism evidence="4 5">
    <name type="scientific">Carex littledalei</name>
    <dbReference type="NCBI Taxonomy" id="544730"/>
    <lineage>
        <taxon>Eukaryota</taxon>
        <taxon>Viridiplantae</taxon>
        <taxon>Streptophyta</taxon>
        <taxon>Embryophyta</taxon>
        <taxon>Tracheophyta</taxon>
        <taxon>Spermatophyta</taxon>
        <taxon>Magnoliopsida</taxon>
        <taxon>Liliopsida</taxon>
        <taxon>Poales</taxon>
        <taxon>Cyperaceae</taxon>
        <taxon>Cyperoideae</taxon>
        <taxon>Cariceae</taxon>
        <taxon>Carex</taxon>
        <taxon>Carex subgen. Euthyceras</taxon>
    </lineage>
</organism>
<dbReference type="Proteomes" id="UP000623129">
    <property type="component" value="Unassembled WGS sequence"/>
</dbReference>
<dbReference type="Pfam" id="PF02536">
    <property type="entry name" value="mTERF"/>
    <property type="match status" value="2"/>
</dbReference>
<keyword evidence="2" id="KW-0806">Transcription termination</keyword>
<dbReference type="PANTHER" id="PTHR13068">
    <property type="entry name" value="CGI-12 PROTEIN-RELATED"/>
    <property type="match status" value="1"/>
</dbReference>
<dbReference type="GO" id="GO:0006353">
    <property type="term" value="P:DNA-templated transcription termination"/>
    <property type="evidence" value="ECO:0007669"/>
    <property type="project" value="UniProtKB-KW"/>
</dbReference>
<dbReference type="EMBL" id="SWLB01000014">
    <property type="protein sequence ID" value="KAF3329793.1"/>
    <property type="molecule type" value="Genomic_DNA"/>
</dbReference>
<reference evidence="4" key="1">
    <citation type="submission" date="2020-01" db="EMBL/GenBank/DDBJ databases">
        <title>Genome sequence of Kobresia littledalei, the first chromosome-level genome in the family Cyperaceae.</title>
        <authorList>
            <person name="Qu G."/>
        </authorList>
    </citation>
    <scope>NUCLEOTIDE SEQUENCE</scope>
    <source>
        <strain evidence="4">C.B.Clarke</strain>
        <tissue evidence="4">Leaf</tissue>
    </source>
</reference>
<comment type="similarity">
    <text evidence="1">Belongs to the mTERF family.</text>
</comment>
<evidence type="ECO:0000256" key="3">
    <source>
        <dbReference type="ARBA" id="ARBA00022946"/>
    </source>
</evidence>
<dbReference type="InterPro" id="IPR003690">
    <property type="entry name" value="MTERF"/>
</dbReference>
<evidence type="ECO:0000256" key="2">
    <source>
        <dbReference type="ARBA" id="ARBA00022472"/>
    </source>
</evidence>
<keyword evidence="3" id="KW-0809">Transit peptide</keyword>
<evidence type="ECO:0000256" key="1">
    <source>
        <dbReference type="ARBA" id="ARBA00007692"/>
    </source>
</evidence>
<proteinExistence type="inferred from homology"/>
<sequence length="326" mass="37565">MYSYSIPHLSPAFVPLSNSPSPRNPMPFLLRVLCTSSPIPQSKPIILNPPIHSPICKLKLPPLPPEPEPDADLKEKILSLETMGFNTGRILRNNPGLHEASLQSIHHIIYYLECKGIRQKDLIKTIDMCPNIITASIKDDLQPTFDFLSKDLEVPKKNFYMVIKKCPRLLDCSARDQLKPALNYFQRLGIKDKFGFAYRYPVLLVLNVEKTIMPKVDFLMSLGLSQQEAEFFIYRKPGLLTFSIENNFKPKAEYFFSEMKGSLEELKDFPQYFACSLEGRIKPRHRELVEKGIEMPLAVMLKSMDIEFRKLVEHLVEDRQTTLCFE</sequence>
<dbReference type="Gene3D" id="1.25.70.10">
    <property type="entry name" value="Transcription termination factor 3, mitochondrial"/>
    <property type="match status" value="1"/>
</dbReference>
<comment type="caution">
    <text evidence="4">The sequence shown here is derived from an EMBL/GenBank/DDBJ whole genome shotgun (WGS) entry which is preliminary data.</text>
</comment>
<evidence type="ECO:0000313" key="4">
    <source>
        <dbReference type="EMBL" id="KAF3329793.1"/>
    </source>
</evidence>
<accession>A0A833QX92</accession>
<dbReference type="AlphaFoldDB" id="A0A833QX92"/>
<dbReference type="PANTHER" id="PTHR13068:SF78">
    <property type="entry name" value="MITOCHONDRIAL TRANSCRIPTION TERMINATION FACTOR FAMILY PROTEIN"/>
    <property type="match status" value="1"/>
</dbReference>
<dbReference type="InterPro" id="IPR038538">
    <property type="entry name" value="MTERF_sf"/>
</dbReference>
<dbReference type="SMART" id="SM00733">
    <property type="entry name" value="Mterf"/>
    <property type="match status" value="6"/>
</dbReference>
<name>A0A833QX92_9POAL</name>
<protein>
    <submittedName>
        <fullName evidence="4">mTERF</fullName>
    </submittedName>
</protein>
<dbReference type="GO" id="GO:0003676">
    <property type="term" value="F:nucleic acid binding"/>
    <property type="evidence" value="ECO:0007669"/>
    <property type="project" value="InterPro"/>
</dbReference>
<dbReference type="OrthoDB" id="637682at2759"/>
<keyword evidence="5" id="KW-1185">Reference proteome</keyword>
<evidence type="ECO:0000313" key="5">
    <source>
        <dbReference type="Proteomes" id="UP000623129"/>
    </source>
</evidence>
<keyword evidence="2" id="KW-0805">Transcription regulation</keyword>